<feature type="domain" description="DUF7806" evidence="2">
    <location>
        <begin position="178"/>
        <end position="270"/>
    </location>
</feature>
<feature type="coiled-coil region" evidence="1">
    <location>
        <begin position="5"/>
        <end position="100"/>
    </location>
</feature>
<organism evidence="3 5">
    <name type="scientific">Elaeis guineensis var. tenera</name>
    <name type="common">Oil palm</name>
    <dbReference type="NCBI Taxonomy" id="51953"/>
    <lineage>
        <taxon>Eukaryota</taxon>
        <taxon>Viridiplantae</taxon>
        <taxon>Streptophyta</taxon>
        <taxon>Embryophyta</taxon>
        <taxon>Tracheophyta</taxon>
        <taxon>Spermatophyta</taxon>
        <taxon>Magnoliopsida</taxon>
        <taxon>Liliopsida</taxon>
        <taxon>Arecaceae</taxon>
        <taxon>Arecoideae</taxon>
        <taxon>Cocoseae</taxon>
        <taxon>Elaeidinae</taxon>
        <taxon>Elaeis</taxon>
    </lineage>
</organism>
<gene>
    <name evidence="4 5 6" type="primary">LOC105057664</name>
</gene>
<accession>A0A6J0PR41</accession>
<sequence length="273" mass="31947">MERLNSEMYEKYKNLKKKRKLLDEECSRKRESDIRNYQSATENLIEELKNQNDELRAEISSMHERYAECEKLLLEESQKKNELSNEVGRLQNLLSQKNDVNDIALLRSPKTNSRVLSREKFRTPPIKKKENSCTKESEIQDGDAAIVPYGSYQEEQILPDCCRRNLAWSGDAAGKGQNECVFQTLIEFLVGMEFSLDSQTQGLTFSVVHQISGYAFSLTWIRHEDREGELMYRVFSLGTLERIALDWMKEDMIFSMTMFPIFFERISRVIGRH</sequence>
<dbReference type="RefSeq" id="XP_029124072.1">
    <property type="nucleotide sequence ID" value="XM_029268239.1"/>
</dbReference>
<reference evidence="4 5" key="1">
    <citation type="submission" date="2025-04" db="UniProtKB">
        <authorList>
            <consortium name="RefSeq"/>
        </authorList>
    </citation>
    <scope>IDENTIFICATION</scope>
</reference>
<dbReference type="Proteomes" id="UP000504607">
    <property type="component" value="Chromosome 14"/>
</dbReference>
<dbReference type="AlphaFoldDB" id="A0A6J0PR41"/>
<evidence type="ECO:0000313" key="6">
    <source>
        <dbReference type="RefSeq" id="XP_029124072.1"/>
    </source>
</evidence>
<evidence type="ECO:0000313" key="4">
    <source>
        <dbReference type="RefSeq" id="XP_010938641.1"/>
    </source>
</evidence>
<dbReference type="KEGG" id="egu:105057664"/>
<dbReference type="PANTHER" id="PTHR35489:SF2">
    <property type="entry name" value="TITAN9"/>
    <property type="match status" value="1"/>
</dbReference>
<protein>
    <submittedName>
        <fullName evidence="4 5">Uncharacterized protein LOC105057664</fullName>
    </submittedName>
</protein>
<keyword evidence="1" id="KW-0175">Coiled coil</keyword>
<dbReference type="InterPro" id="IPR056708">
    <property type="entry name" value="DUF7806"/>
</dbReference>
<keyword evidence="3" id="KW-1185">Reference proteome</keyword>
<dbReference type="PANTHER" id="PTHR35489">
    <property type="entry name" value="TITAN9"/>
    <property type="match status" value="1"/>
</dbReference>
<dbReference type="GeneID" id="105057664"/>
<dbReference type="RefSeq" id="XP_010938641.1">
    <property type="nucleotide sequence ID" value="XM_010940339.2"/>
</dbReference>
<evidence type="ECO:0000313" key="3">
    <source>
        <dbReference type="Proteomes" id="UP000504607"/>
    </source>
</evidence>
<dbReference type="GO" id="GO:0003006">
    <property type="term" value="P:developmental process involved in reproduction"/>
    <property type="evidence" value="ECO:0007669"/>
    <property type="project" value="TreeGrafter"/>
</dbReference>
<evidence type="ECO:0000256" key="1">
    <source>
        <dbReference type="SAM" id="Coils"/>
    </source>
</evidence>
<evidence type="ECO:0000259" key="2">
    <source>
        <dbReference type="Pfam" id="PF25091"/>
    </source>
</evidence>
<dbReference type="Pfam" id="PF25091">
    <property type="entry name" value="DUF7806"/>
    <property type="match status" value="1"/>
</dbReference>
<dbReference type="OrthoDB" id="759501at2759"/>
<name>A0A6J0PR41_ELAGV</name>
<proteinExistence type="predicted"/>
<evidence type="ECO:0000313" key="5">
    <source>
        <dbReference type="RefSeq" id="XP_019710365.1"/>
    </source>
</evidence>
<dbReference type="RefSeq" id="XP_019710365.1">
    <property type="nucleotide sequence ID" value="XM_019854806.1"/>
</dbReference>